<evidence type="ECO:0000256" key="2">
    <source>
        <dbReference type="SAM" id="MobiDB-lite"/>
    </source>
</evidence>
<dbReference type="EMBL" id="CACVKT020001604">
    <property type="protein sequence ID" value="CAC5369454.1"/>
    <property type="molecule type" value="Genomic_DNA"/>
</dbReference>
<dbReference type="Pfam" id="PF00078">
    <property type="entry name" value="RVT_1"/>
    <property type="match status" value="1"/>
</dbReference>
<dbReference type="AlphaFoldDB" id="A0A6J8AND3"/>
<feature type="region of interest" description="Disordered" evidence="2">
    <location>
        <begin position="1"/>
        <end position="46"/>
    </location>
</feature>
<dbReference type="OrthoDB" id="447743at2759"/>
<dbReference type="Proteomes" id="UP000507470">
    <property type="component" value="Unassembled WGS sequence"/>
</dbReference>
<protein>
    <recommendedName>
        <fullName evidence="3">Reverse transcriptase domain-containing protein</fullName>
    </recommendedName>
</protein>
<feature type="compositionally biased region" description="Low complexity" evidence="2">
    <location>
        <begin position="12"/>
        <end position="24"/>
    </location>
</feature>
<feature type="domain" description="Reverse transcriptase" evidence="3">
    <location>
        <begin position="412"/>
        <end position="623"/>
    </location>
</feature>
<evidence type="ECO:0000256" key="1">
    <source>
        <dbReference type="SAM" id="Coils"/>
    </source>
</evidence>
<sequence>MASAEDIDGVCSNSTSNVSTTQNNEQYPQGLPREGEDERPIEQDKTVTTRLIQQTLTGTTAETKCHCGKVCKNFKGLKIHQARTKCGSGKQQRERTVNTDETTEDHSQEAHHSAEDLLPNEATQINIEEEQWNQNQQKTSTVSSTDCRKEKIQWPPTDDRRWEIFDEDLDKILDNTLTGDVRRKISSLSTFIYAVGQERFGVSNSKTREGTQGNTKHNRRQQKIQTLKTEINDVTKQYRRTNEEEKEGLNELRSILRERRNSLQRAERIRKATRERGKKRAMFVANPYKFTKATLDGTKVGSVKSTKEKVEKHLSETHSDERQWEHLGNCERIENVPEPEIPMNIKEPSWKEVSDVVKKARSASSPGPNGIPYKVYKKCPKILKHLWRLLKVVWRKGKIPSCWQKAVGCSIPKDEKSEDITQFRTISLLNVEGKIFFSIMGRRMTLYMTDNNYVDTSVQKGGVPGFSGCIEHTSIISQLIQEAKVNKKDLIVVWLDLANTYGTVPHMLIQQSLDHYHIPDHFKRVIRSYLSGIELRFTTSTFTTTWQKLQKGIVTGCTISVILETRGPKSSTDIRQPLNRGFIDDLTITTDTHVQARWVLKALEETVTWARMAFKPKKSRALIIRKGKRTHQAELKVQGEVIPSIIDNPIKCLGKWYDDSLSDKNNIRRIEQQVSEGMRNIDKTGLPGKLKAWIYQHGLLPGISWPLMLYEITLTTVEKLERTINRHLRKWLGVPPMEEFKVSKTRLVITLKESRDDKVRTAGVQVRTGRKWSAYKAVSEAESRLRHKDIVGTVAVGRQGLGTSKSCYWKNAYTQERRSLVQSEIKSREEENRQAKTVELDAKHIRNKPIKTKCRDRGWQTWNFPVEVGCRGFPAQSVWRMFSAVGVTGQNRRAAIQKLGQAAEKAFCWIWMKRDSSSWKPTTNAH</sequence>
<feature type="region of interest" description="Disordered" evidence="2">
    <location>
        <begin position="84"/>
        <end position="117"/>
    </location>
</feature>
<feature type="compositionally biased region" description="Basic and acidic residues" evidence="2">
    <location>
        <begin position="33"/>
        <end position="46"/>
    </location>
</feature>
<name>A0A6J8AND3_MYTCO</name>
<keyword evidence="5" id="KW-1185">Reference proteome</keyword>
<gene>
    <name evidence="4" type="ORF">MCOR_8646</name>
</gene>
<organism evidence="4 5">
    <name type="scientific">Mytilus coruscus</name>
    <name type="common">Sea mussel</name>
    <dbReference type="NCBI Taxonomy" id="42192"/>
    <lineage>
        <taxon>Eukaryota</taxon>
        <taxon>Metazoa</taxon>
        <taxon>Spiralia</taxon>
        <taxon>Lophotrochozoa</taxon>
        <taxon>Mollusca</taxon>
        <taxon>Bivalvia</taxon>
        <taxon>Autobranchia</taxon>
        <taxon>Pteriomorphia</taxon>
        <taxon>Mytilida</taxon>
        <taxon>Mytiloidea</taxon>
        <taxon>Mytilidae</taxon>
        <taxon>Mytilinae</taxon>
        <taxon>Mytilus</taxon>
    </lineage>
</organism>
<evidence type="ECO:0000313" key="5">
    <source>
        <dbReference type="Proteomes" id="UP000507470"/>
    </source>
</evidence>
<proteinExistence type="predicted"/>
<accession>A0A6J8AND3</accession>
<dbReference type="PANTHER" id="PTHR19446">
    <property type="entry name" value="REVERSE TRANSCRIPTASES"/>
    <property type="match status" value="1"/>
</dbReference>
<dbReference type="InterPro" id="IPR000477">
    <property type="entry name" value="RT_dom"/>
</dbReference>
<feature type="coiled-coil region" evidence="1">
    <location>
        <begin position="217"/>
        <end position="276"/>
    </location>
</feature>
<feature type="compositionally biased region" description="Basic and acidic residues" evidence="2">
    <location>
        <begin position="91"/>
        <end position="115"/>
    </location>
</feature>
<keyword evidence="1" id="KW-0175">Coiled coil</keyword>
<reference evidence="4 5" key="1">
    <citation type="submission" date="2020-06" db="EMBL/GenBank/DDBJ databases">
        <authorList>
            <person name="Li R."/>
            <person name="Bekaert M."/>
        </authorList>
    </citation>
    <scope>NUCLEOTIDE SEQUENCE [LARGE SCALE GENOMIC DNA]</scope>
    <source>
        <strain evidence="5">wild</strain>
    </source>
</reference>
<evidence type="ECO:0000259" key="3">
    <source>
        <dbReference type="Pfam" id="PF00078"/>
    </source>
</evidence>
<evidence type="ECO:0000313" key="4">
    <source>
        <dbReference type="EMBL" id="CAC5369454.1"/>
    </source>
</evidence>